<feature type="region of interest" description="Disordered" evidence="4">
    <location>
        <begin position="82"/>
        <end position="104"/>
    </location>
</feature>
<dbReference type="InterPro" id="IPR031107">
    <property type="entry name" value="Small_HSP"/>
</dbReference>
<dbReference type="OrthoDB" id="1431247at2759"/>
<protein>
    <recommendedName>
        <fullName evidence="5">SHSP domain-containing protein</fullName>
    </recommendedName>
</protein>
<accession>L8GRL3</accession>
<evidence type="ECO:0000256" key="4">
    <source>
        <dbReference type="SAM" id="MobiDB-lite"/>
    </source>
</evidence>
<proteinExistence type="inferred from homology"/>
<evidence type="ECO:0000256" key="1">
    <source>
        <dbReference type="ARBA" id="ARBA00023016"/>
    </source>
</evidence>
<evidence type="ECO:0000313" key="6">
    <source>
        <dbReference type="EMBL" id="ELR15562.1"/>
    </source>
</evidence>
<dbReference type="KEGG" id="acan:ACA1_164110"/>
<keyword evidence="7" id="KW-1185">Reference proteome</keyword>
<evidence type="ECO:0000259" key="5">
    <source>
        <dbReference type="PROSITE" id="PS01031"/>
    </source>
</evidence>
<dbReference type="InterPro" id="IPR008978">
    <property type="entry name" value="HSP20-like_chaperone"/>
</dbReference>
<dbReference type="AlphaFoldDB" id="L8GRL3"/>
<dbReference type="Gene3D" id="2.60.40.790">
    <property type="match status" value="1"/>
</dbReference>
<name>L8GRL3_ACACF</name>
<dbReference type="Pfam" id="PF00011">
    <property type="entry name" value="HSP20"/>
    <property type="match status" value="1"/>
</dbReference>
<dbReference type="Proteomes" id="UP000011083">
    <property type="component" value="Unassembled WGS sequence"/>
</dbReference>
<dbReference type="RefSeq" id="XP_004337575.1">
    <property type="nucleotide sequence ID" value="XM_004337527.1"/>
</dbReference>
<organism evidence="6 7">
    <name type="scientific">Acanthamoeba castellanii (strain ATCC 30010 / Neff)</name>
    <dbReference type="NCBI Taxonomy" id="1257118"/>
    <lineage>
        <taxon>Eukaryota</taxon>
        <taxon>Amoebozoa</taxon>
        <taxon>Discosea</taxon>
        <taxon>Longamoebia</taxon>
        <taxon>Centramoebida</taxon>
        <taxon>Acanthamoebidae</taxon>
        <taxon>Acanthamoeba</taxon>
    </lineage>
</organism>
<dbReference type="SUPFAM" id="SSF49764">
    <property type="entry name" value="HSP20-like chaperones"/>
    <property type="match status" value="1"/>
</dbReference>
<dbReference type="GeneID" id="14916192"/>
<dbReference type="CDD" id="cd06464">
    <property type="entry name" value="ACD_sHsps-like"/>
    <property type="match status" value="1"/>
</dbReference>
<evidence type="ECO:0000256" key="3">
    <source>
        <dbReference type="RuleBase" id="RU003616"/>
    </source>
</evidence>
<dbReference type="InterPro" id="IPR002068">
    <property type="entry name" value="A-crystallin/Hsp20_dom"/>
</dbReference>
<dbReference type="PANTHER" id="PTHR11527">
    <property type="entry name" value="HEAT-SHOCK PROTEIN 20 FAMILY MEMBER"/>
    <property type="match status" value="1"/>
</dbReference>
<gene>
    <name evidence="6" type="ORF">ACA1_164110</name>
</gene>
<dbReference type="EMBL" id="KB008026">
    <property type="protein sequence ID" value="ELR15562.1"/>
    <property type="molecule type" value="Genomic_DNA"/>
</dbReference>
<feature type="domain" description="SHSP" evidence="5">
    <location>
        <begin position="8"/>
        <end position="121"/>
    </location>
</feature>
<evidence type="ECO:0000256" key="2">
    <source>
        <dbReference type="PROSITE-ProRule" id="PRU00285"/>
    </source>
</evidence>
<keyword evidence="1" id="KW-0346">Stress response</keyword>
<dbReference type="STRING" id="1257118.L8GRL3"/>
<comment type="similarity">
    <text evidence="2 3">Belongs to the small heat shock protein (HSP20) family.</text>
</comment>
<evidence type="ECO:0000313" key="7">
    <source>
        <dbReference type="Proteomes" id="UP000011083"/>
    </source>
</evidence>
<reference evidence="6 7" key="1">
    <citation type="journal article" date="2013" name="Genome Biol.">
        <title>Genome of Acanthamoeba castellanii highlights extensive lateral gene transfer and early evolution of tyrosine kinase signaling.</title>
        <authorList>
            <person name="Clarke M."/>
            <person name="Lohan A.J."/>
            <person name="Liu B."/>
            <person name="Lagkouvardos I."/>
            <person name="Roy S."/>
            <person name="Zafar N."/>
            <person name="Bertelli C."/>
            <person name="Schilde C."/>
            <person name="Kianianmomeni A."/>
            <person name="Burglin T.R."/>
            <person name="Frech C."/>
            <person name="Turcotte B."/>
            <person name="Kopec K.O."/>
            <person name="Synnott J.M."/>
            <person name="Choo C."/>
            <person name="Paponov I."/>
            <person name="Finkler A."/>
            <person name="Soon Heng Tan C."/>
            <person name="Hutchins A.P."/>
            <person name="Weinmeier T."/>
            <person name="Rattei T."/>
            <person name="Chu J.S."/>
            <person name="Gimenez G."/>
            <person name="Irimia M."/>
            <person name="Rigden D.J."/>
            <person name="Fitzpatrick D.A."/>
            <person name="Lorenzo-Morales J."/>
            <person name="Bateman A."/>
            <person name="Chiu C.H."/>
            <person name="Tang P."/>
            <person name="Hegemann P."/>
            <person name="Fromm H."/>
            <person name="Raoult D."/>
            <person name="Greub G."/>
            <person name="Miranda-Saavedra D."/>
            <person name="Chen N."/>
            <person name="Nash P."/>
            <person name="Ginger M.L."/>
            <person name="Horn M."/>
            <person name="Schaap P."/>
            <person name="Caler L."/>
            <person name="Loftus B."/>
        </authorList>
    </citation>
    <scope>NUCLEOTIDE SEQUENCE [LARGE SCALE GENOMIC DNA]</scope>
    <source>
        <strain evidence="6 7">Neff</strain>
    </source>
</reference>
<dbReference type="PROSITE" id="PS01031">
    <property type="entry name" value="SHSP"/>
    <property type="match status" value="1"/>
</dbReference>
<sequence>MALSLYMQYDSEWRPACDVCENADCIQLIADLPGMARESVKVSIEDGLLVISGERRRSSIEGRYHAAERGQGKFKQLLTLPKGDSAARPPRLPALGGSAAGDHPQEAVSCCRAHSISNRIEMYRH</sequence>
<dbReference type="VEuPathDB" id="AmoebaDB:ACA1_164110"/>